<organism evidence="1">
    <name type="scientific">Arundo donax</name>
    <name type="common">Giant reed</name>
    <name type="synonym">Donax arundinaceus</name>
    <dbReference type="NCBI Taxonomy" id="35708"/>
    <lineage>
        <taxon>Eukaryota</taxon>
        <taxon>Viridiplantae</taxon>
        <taxon>Streptophyta</taxon>
        <taxon>Embryophyta</taxon>
        <taxon>Tracheophyta</taxon>
        <taxon>Spermatophyta</taxon>
        <taxon>Magnoliopsida</taxon>
        <taxon>Liliopsida</taxon>
        <taxon>Poales</taxon>
        <taxon>Poaceae</taxon>
        <taxon>PACMAD clade</taxon>
        <taxon>Arundinoideae</taxon>
        <taxon>Arundineae</taxon>
        <taxon>Arundo</taxon>
    </lineage>
</organism>
<evidence type="ECO:0000313" key="1">
    <source>
        <dbReference type="EMBL" id="JAD63862.1"/>
    </source>
</evidence>
<reference evidence="1" key="1">
    <citation type="submission" date="2014-09" db="EMBL/GenBank/DDBJ databases">
        <authorList>
            <person name="Magalhaes I.L.F."/>
            <person name="Oliveira U."/>
            <person name="Santos F.R."/>
            <person name="Vidigal T.H.D.A."/>
            <person name="Brescovit A.D."/>
            <person name="Santos A.J."/>
        </authorList>
    </citation>
    <scope>NUCLEOTIDE SEQUENCE</scope>
    <source>
        <tissue evidence="1">Shoot tissue taken approximately 20 cm above the soil surface</tissue>
    </source>
</reference>
<dbReference type="EMBL" id="GBRH01234033">
    <property type="protein sequence ID" value="JAD63862.1"/>
    <property type="molecule type" value="Transcribed_RNA"/>
</dbReference>
<name>A0A0A9BX65_ARUDO</name>
<sequence>MGICTVFLGLWAGLGFESTAAKTNCEVE</sequence>
<reference evidence="1" key="2">
    <citation type="journal article" date="2015" name="Data Brief">
        <title>Shoot transcriptome of the giant reed, Arundo donax.</title>
        <authorList>
            <person name="Barrero R.A."/>
            <person name="Guerrero F.D."/>
            <person name="Moolhuijzen P."/>
            <person name="Goolsby J.A."/>
            <person name="Tidwell J."/>
            <person name="Bellgard S.E."/>
            <person name="Bellgard M.I."/>
        </authorList>
    </citation>
    <scope>NUCLEOTIDE SEQUENCE</scope>
    <source>
        <tissue evidence="1">Shoot tissue taken approximately 20 cm above the soil surface</tissue>
    </source>
</reference>
<proteinExistence type="predicted"/>
<dbReference type="AlphaFoldDB" id="A0A0A9BX65"/>
<protein>
    <submittedName>
        <fullName evidence="1">Uncharacterized protein</fullName>
    </submittedName>
</protein>
<accession>A0A0A9BX65</accession>